<evidence type="ECO:0000256" key="2">
    <source>
        <dbReference type="ARBA" id="ARBA00022448"/>
    </source>
</evidence>
<feature type="transmembrane region" description="Helical" evidence="7">
    <location>
        <begin position="188"/>
        <end position="209"/>
    </location>
</feature>
<evidence type="ECO:0000313" key="10">
    <source>
        <dbReference type="Proteomes" id="UP000779508"/>
    </source>
</evidence>
<comment type="similarity">
    <text evidence="7">Belongs to the binding-protein-dependent transport system permease family.</text>
</comment>
<reference evidence="9 10" key="1">
    <citation type="submission" date="2021-06" db="EMBL/GenBank/DDBJ databases">
        <authorList>
            <person name="Sun Q."/>
            <person name="Li D."/>
        </authorList>
    </citation>
    <scope>NUCLEOTIDE SEQUENCE [LARGE SCALE GENOMIC DNA]</scope>
    <source>
        <strain evidence="9 10">MSJ-5</strain>
    </source>
</reference>
<feature type="transmembrane region" description="Helical" evidence="7">
    <location>
        <begin position="148"/>
        <end position="167"/>
    </location>
</feature>
<gene>
    <name evidence="9" type="ORF">KQI88_06170</name>
</gene>
<organism evidence="9 10">
    <name type="scientific">Alkaliphilus flagellatus</name>
    <dbReference type="NCBI Taxonomy" id="2841507"/>
    <lineage>
        <taxon>Bacteria</taxon>
        <taxon>Bacillati</taxon>
        <taxon>Bacillota</taxon>
        <taxon>Clostridia</taxon>
        <taxon>Peptostreptococcales</taxon>
        <taxon>Natronincolaceae</taxon>
        <taxon>Alkaliphilus</taxon>
    </lineage>
</organism>
<evidence type="ECO:0000313" key="9">
    <source>
        <dbReference type="EMBL" id="MBU5675996.1"/>
    </source>
</evidence>
<evidence type="ECO:0000256" key="1">
    <source>
        <dbReference type="ARBA" id="ARBA00004651"/>
    </source>
</evidence>
<evidence type="ECO:0000256" key="4">
    <source>
        <dbReference type="ARBA" id="ARBA00022692"/>
    </source>
</evidence>
<evidence type="ECO:0000259" key="8">
    <source>
        <dbReference type="PROSITE" id="PS50928"/>
    </source>
</evidence>
<proteinExistence type="inferred from homology"/>
<evidence type="ECO:0000256" key="7">
    <source>
        <dbReference type="RuleBase" id="RU363032"/>
    </source>
</evidence>
<sequence>MNAQQKQVNRMVHATKMKDRRAWKNLSGKDFNYHTPIAIIILGIIWMIAARIVNKPFIFPSLESVIEAFFKAITDLYVLRNIGITMRRVMTGVFYAFIIGLPIGMIMGYSKSMLRAFAPFINSLRQVPIMAWVPLSIIWFGLGDGPTIFMIAFTGIFTVILNTIAGVQDISKEYYHAARSMGARTIDIIKDIVLPGSLPGIITGIRLAIGMGWMSVI</sequence>
<dbReference type="InterPro" id="IPR000515">
    <property type="entry name" value="MetI-like"/>
</dbReference>
<evidence type="ECO:0000256" key="3">
    <source>
        <dbReference type="ARBA" id="ARBA00022475"/>
    </source>
</evidence>
<keyword evidence="6 7" id="KW-0472">Membrane</keyword>
<dbReference type="PANTHER" id="PTHR30151:SF0">
    <property type="entry name" value="ABC TRANSPORTER PERMEASE PROTEIN MJ0413-RELATED"/>
    <property type="match status" value="1"/>
</dbReference>
<name>A0ABS6G0H5_9FIRM</name>
<evidence type="ECO:0000256" key="6">
    <source>
        <dbReference type="ARBA" id="ARBA00023136"/>
    </source>
</evidence>
<dbReference type="Pfam" id="PF00528">
    <property type="entry name" value="BPD_transp_1"/>
    <property type="match status" value="1"/>
</dbReference>
<comment type="caution">
    <text evidence="9">The sequence shown here is derived from an EMBL/GenBank/DDBJ whole genome shotgun (WGS) entry which is preliminary data.</text>
</comment>
<comment type="subcellular location">
    <subcellularLocation>
        <location evidence="1 7">Cell membrane</location>
        <topology evidence="1 7">Multi-pass membrane protein</topology>
    </subcellularLocation>
</comment>
<dbReference type="CDD" id="cd06261">
    <property type="entry name" value="TM_PBP2"/>
    <property type="match status" value="1"/>
</dbReference>
<dbReference type="Proteomes" id="UP000779508">
    <property type="component" value="Unassembled WGS sequence"/>
</dbReference>
<feature type="transmembrane region" description="Helical" evidence="7">
    <location>
        <begin position="31"/>
        <end position="53"/>
    </location>
</feature>
<keyword evidence="4 7" id="KW-0812">Transmembrane</keyword>
<keyword evidence="2 7" id="KW-0813">Transport</keyword>
<protein>
    <submittedName>
        <fullName evidence="9">ABC transporter permease subunit</fullName>
    </submittedName>
</protein>
<dbReference type="EMBL" id="JAHLQK010000002">
    <property type="protein sequence ID" value="MBU5675996.1"/>
    <property type="molecule type" value="Genomic_DNA"/>
</dbReference>
<keyword evidence="5 7" id="KW-1133">Transmembrane helix</keyword>
<keyword evidence="10" id="KW-1185">Reference proteome</keyword>
<dbReference type="PANTHER" id="PTHR30151">
    <property type="entry name" value="ALKANE SULFONATE ABC TRANSPORTER-RELATED, MEMBRANE SUBUNIT"/>
    <property type="match status" value="1"/>
</dbReference>
<evidence type="ECO:0000256" key="5">
    <source>
        <dbReference type="ARBA" id="ARBA00022989"/>
    </source>
</evidence>
<feature type="transmembrane region" description="Helical" evidence="7">
    <location>
        <begin position="89"/>
        <end position="110"/>
    </location>
</feature>
<accession>A0ABS6G0H5</accession>
<feature type="domain" description="ABC transmembrane type-1" evidence="8">
    <location>
        <begin position="82"/>
        <end position="217"/>
    </location>
</feature>
<keyword evidence="3" id="KW-1003">Cell membrane</keyword>
<dbReference type="PROSITE" id="PS50928">
    <property type="entry name" value="ABC_TM1"/>
    <property type="match status" value="1"/>
</dbReference>